<keyword evidence="3" id="KW-0560">Oxidoreductase</keyword>
<dbReference type="InterPro" id="IPR020834">
    <property type="entry name" value="LipOase_CS"/>
</dbReference>
<dbReference type="PANTHER" id="PTHR21089">
    <property type="entry name" value="SHIKIMATE DEHYDROGENASE"/>
    <property type="match status" value="1"/>
</dbReference>
<dbReference type="GO" id="GO:0019632">
    <property type="term" value="P:shikimate metabolic process"/>
    <property type="evidence" value="ECO:0007669"/>
    <property type="project" value="TreeGrafter"/>
</dbReference>
<gene>
    <name evidence="3" type="primary">aroE</name>
    <name evidence="5" type="ORF">CLV71_102176</name>
</gene>
<dbReference type="Gene3D" id="3.40.50.10860">
    <property type="entry name" value="Leucine Dehydrogenase, chain A, domain 1"/>
    <property type="match status" value="1"/>
</dbReference>
<dbReference type="AlphaFoldDB" id="A0A4R7W1X4"/>
<evidence type="ECO:0000256" key="3">
    <source>
        <dbReference type="HAMAP-Rule" id="MF_00222"/>
    </source>
</evidence>
<comment type="caution">
    <text evidence="5">The sequence shown here is derived from an EMBL/GenBank/DDBJ whole genome shotgun (WGS) entry which is preliminary data.</text>
</comment>
<protein>
    <recommendedName>
        <fullName evidence="3">Shikimate dehydrogenase (NADP(+))</fullName>
        <shortName evidence="3">SDH</shortName>
        <ecNumber evidence="3">1.1.1.25</ecNumber>
    </recommendedName>
</protein>
<keyword evidence="6" id="KW-1185">Reference proteome</keyword>
<feature type="binding site" evidence="3">
    <location>
        <position position="251"/>
    </location>
    <ligand>
        <name>shikimate</name>
        <dbReference type="ChEBI" id="CHEBI:36208"/>
    </ligand>
</feature>
<feature type="domain" description="Shikimate dehydrogenase substrate binding N-terminal" evidence="4">
    <location>
        <begin position="12"/>
        <end position="97"/>
    </location>
</feature>
<dbReference type="InterPro" id="IPR036291">
    <property type="entry name" value="NAD(P)-bd_dom_sf"/>
</dbReference>
<dbReference type="PANTHER" id="PTHR21089:SF1">
    <property type="entry name" value="BIFUNCTIONAL 3-DEHYDROQUINATE DEHYDRATASE_SHIKIMATE DEHYDROGENASE, CHLOROPLASTIC"/>
    <property type="match status" value="1"/>
</dbReference>
<dbReference type="InterPro" id="IPR046346">
    <property type="entry name" value="Aminoacid_DH-like_N_sf"/>
</dbReference>
<accession>A0A4R7W1X4</accession>
<dbReference type="OrthoDB" id="9776868at2"/>
<comment type="similarity">
    <text evidence="3">Belongs to the shikimate dehydrogenase family.</text>
</comment>
<feature type="binding site" evidence="3">
    <location>
        <position position="223"/>
    </location>
    <ligand>
        <name>shikimate</name>
        <dbReference type="ChEBI" id="CHEBI:36208"/>
    </ligand>
</feature>
<comment type="function">
    <text evidence="3">Involved in the biosynthesis of the chorismate, which leads to the biosynthesis of aromatic amino acids. Catalyzes the reversible NADPH linked reduction of 3-dehydroshikimate (DHSA) to yield shikimate (SA).</text>
</comment>
<feature type="binding site" evidence="3">
    <location>
        <position position="95"/>
    </location>
    <ligand>
        <name>shikimate</name>
        <dbReference type="ChEBI" id="CHEBI:36208"/>
    </ligand>
</feature>
<dbReference type="RefSeq" id="WP_133901397.1">
    <property type="nucleotide sequence ID" value="NZ_SOCP01000002.1"/>
</dbReference>
<dbReference type="SUPFAM" id="SSF53223">
    <property type="entry name" value="Aminoacid dehydrogenase-like, N-terminal domain"/>
    <property type="match status" value="1"/>
</dbReference>
<dbReference type="NCBIfam" id="NF009201">
    <property type="entry name" value="PRK12549.1"/>
    <property type="match status" value="1"/>
</dbReference>
<dbReference type="GO" id="GO:0050661">
    <property type="term" value="F:NADP binding"/>
    <property type="evidence" value="ECO:0007669"/>
    <property type="project" value="TreeGrafter"/>
</dbReference>
<comment type="subunit">
    <text evidence="3">Homodimer.</text>
</comment>
<dbReference type="EC" id="1.1.1.25" evidence="3"/>
<dbReference type="GO" id="GO:0009073">
    <property type="term" value="P:aromatic amino acid family biosynthetic process"/>
    <property type="evidence" value="ECO:0007669"/>
    <property type="project" value="UniProtKB-KW"/>
</dbReference>
<dbReference type="GO" id="GO:0005829">
    <property type="term" value="C:cytosol"/>
    <property type="evidence" value="ECO:0007669"/>
    <property type="project" value="TreeGrafter"/>
</dbReference>
<dbReference type="GO" id="GO:0009423">
    <property type="term" value="P:chorismate biosynthetic process"/>
    <property type="evidence" value="ECO:0007669"/>
    <property type="project" value="UniProtKB-UniRule"/>
</dbReference>
<feature type="binding site" evidence="3">
    <location>
        <begin position="134"/>
        <end position="138"/>
    </location>
    <ligand>
        <name>NADP(+)</name>
        <dbReference type="ChEBI" id="CHEBI:58349"/>
    </ligand>
</feature>
<dbReference type="PROSITE" id="PS00081">
    <property type="entry name" value="LIPOXYGENASE_2"/>
    <property type="match status" value="1"/>
</dbReference>
<comment type="pathway">
    <text evidence="1 3">Metabolic intermediate biosynthesis; chorismate biosynthesis; chorismate from D-erythrose 4-phosphate and phosphoenolpyruvate: step 4/7.</text>
</comment>
<dbReference type="Pfam" id="PF08501">
    <property type="entry name" value="Shikimate_dh_N"/>
    <property type="match status" value="1"/>
</dbReference>
<feature type="binding site" evidence="3">
    <location>
        <position position="110"/>
    </location>
    <ligand>
        <name>shikimate</name>
        <dbReference type="ChEBI" id="CHEBI:36208"/>
    </ligand>
</feature>
<feature type="active site" description="Proton acceptor" evidence="3">
    <location>
        <position position="74"/>
    </location>
</feature>
<dbReference type="GO" id="GO:0046872">
    <property type="term" value="F:metal ion binding"/>
    <property type="evidence" value="ECO:0007669"/>
    <property type="project" value="InterPro"/>
</dbReference>
<evidence type="ECO:0000256" key="2">
    <source>
        <dbReference type="ARBA" id="ARBA00023141"/>
    </source>
</evidence>
<keyword evidence="3" id="KW-0028">Amino-acid biosynthesis</keyword>
<dbReference type="EMBL" id="SOCP01000002">
    <property type="protein sequence ID" value="TDV56115.1"/>
    <property type="molecule type" value="Genomic_DNA"/>
</dbReference>
<evidence type="ECO:0000259" key="4">
    <source>
        <dbReference type="Pfam" id="PF08501"/>
    </source>
</evidence>
<reference evidence="5 6" key="1">
    <citation type="submission" date="2019-03" db="EMBL/GenBank/DDBJ databases">
        <title>Genomic Encyclopedia of Archaeal and Bacterial Type Strains, Phase II (KMG-II): from individual species to whole genera.</title>
        <authorList>
            <person name="Goeker M."/>
        </authorList>
    </citation>
    <scope>NUCLEOTIDE SEQUENCE [LARGE SCALE GENOMIC DNA]</scope>
    <source>
        <strain evidence="5 6">DSM 45499</strain>
    </source>
</reference>
<proteinExistence type="inferred from homology"/>
<dbReference type="UniPathway" id="UPA00053">
    <property type="reaction ID" value="UER00087"/>
</dbReference>
<dbReference type="Gene3D" id="3.40.50.720">
    <property type="entry name" value="NAD(P)-binding Rossmann-like Domain"/>
    <property type="match status" value="1"/>
</dbReference>
<comment type="catalytic activity">
    <reaction evidence="3">
        <text>shikimate + NADP(+) = 3-dehydroshikimate + NADPH + H(+)</text>
        <dbReference type="Rhea" id="RHEA:17737"/>
        <dbReference type="ChEBI" id="CHEBI:15378"/>
        <dbReference type="ChEBI" id="CHEBI:16630"/>
        <dbReference type="ChEBI" id="CHEBI:36208"/>
        <dbReference type="ChEBI" id="CHEBI:57783"/>
        <dbReference type="ChEBI" id="CHEBI:58349"/>
        <dbReference type="EC" id="1.1.1.25"/>
    </reaction>
</comment>
<organism evidence="5 6">
    <name type="scientific">Actinophytocola oryzae</name>
    <dbReference type="NCBI Taxonomy" id="502181"/>
    <lineage>
        <taxon>Bacteria</taxon>
        <taxon>Bacillati</taxon>
        <taxon>Actinomycetota</taxon>
        <taxon>Actinomycetes</taxon>
        <taxon>Pseudonocardiales</taxon>
        <taxon>Pseudonocardiaceae</taxon>
    </lineage>
</organism>
<feature type="binding site" evidence="3">
    <location>
        <position position="70"/>
    </location>
    <ligand>
        <name>shikimate</name>
        <dbReference type="ChEBI" id="CHEBI:36208"/>
    </ligand>
</feature>
<dbReference type="GO" id="GO:0008652">
    <property type="term" value="P:amino acid biosynthetic process"/>
    <property type="evidence" value="ECO:0007669"/>
    <property type="project" value="UniProtKB-KW"/>
</dbReference>
<keyword evidence="3" id="KW-0521">NADP</keyword>
<name>A0A4R7W1X4_9PSEU</name>
<dbReference type="HAMAP" id="MF_00222">
    <property type="entry name" value="Shikimate_DH_AroE"/>
    <property type="match status" value="1"/>
</dbReference>
<dbReference type="InterPro" id="IPR013708">
    <property type="entry name" value="Shikimate_DH-bd_N"/>
</dbReference>
<evidence type="ECO:0000313" key="5">
    <source>
        <dbReference type="EMBL" id="TDV56115.1"/>
    </source>
</evidence>
<dbReference type="GO" id="GO:0004764">
    <property type="term" value="F:shikimate 3-dehydrogenase (NADP+) activity"/>
    <property type="evidence" value="ECO:0007669"/>
    <property type="project" value="UniProtKB-UniRule"/>
</dbReference>
<feature type="binding site" evidence="3">
    <location>
        <position position="244"/>
    </location>
    <ligand>
        <name>NADP(+)</name>
        <dbReference type="ChEBI" id="CHEBI:58349"/>
    </ligand>
</feature>
<dbReference type="CDD" id="cd01065">
    <property type="entry name" value="NAD_bind_Shikimate_DH"/>
    <property type="match status" value="1"/>
</dbReference>
<dbReference type="Proteomes" id="UP000294927">
    <property type="component" value="Unassembled WGS sequence"/>
</dbReference>
<evidence type="ECO:0000313" key="6">
    <source>
        <dbReference type="Proteomes" id="UP000294927"/>
    </source>
</evidence>
<dbReference type="SUPFAM" id="SSF51735">
    <property type="entry name" value="NAD(P)-binding Rossmann-fold domains"/>
    <property type="match status" value="1"/>
</dbReference>
<sequence>MASARSGYLVGLVGSGIGTSLTPHLHEREADTLGIRYLYRLLDLRTLGPERVGDVVAAAQLAGYDGLNVTHPVKQLVLPHLDQLSPDAASVGAVNTVVFTDTGSVGHNTDLTGFAQALATGLPGAAIETVVLLGAGGAGAAIAHALSSLGVHTLHIADVDHDRAGRLADRIPAAKAVRLDEPGLLDDANGLVHATPTGMAGHPGLPLPATALRPDLWVADVVYRPLETELLTTARTRGCRVLDGGRMAVFQAAGTFRIITGREPDTDRMLRHFDEIAGR</sequence>
<feature type="binding site" evidence="3">
    <location>
        <position position="221"/>
    </location>
    <ligand>
        <name>NADP(+)</name>
        <dbReference type="ChEBI" id="CHEBI:58349"/>
    </ligand>
</feature>
<keyword evidence="2 3" id="KW-0057">Aromatic amino acid biosynthesis</keyword>
<dbReference type="GO" id="GO:0016702">
    <property type="term" value="F:oxidoreductase activity, acting on single donors with incorporation of molecular oxygen, incorporation of two atoms of oxygen"/>
    <property type="evidence" value="ECO:0007669"/>
    <property type="project" value="InterPro"/>
</dbReference>
<comment type="caution">
    <text evidence="3">Lacks conserved residue(s) required for the propagation of feature annotation.</text>
</comment>
<feature type="binding site" evidence="3">
    <location>
        <begin position="20"/>
        <end position="22"/>
    </location>
    <ligand>
        <name>shikimate</name>
        <dbReference type="ChEBI" id="CHEBI:36208"/>
    </ligand>
</feature>
<evidence type="ECO:0000256" key="1">
    <source>
        <dbReference type="ARBA" id="ARBA00004871"/>
    </source>
</evidence>
<dbReference type="InterPro" id="IPR022893">
    <property type="entry name" value="Shikimate_DH_fam"/>
</dbReference>